<dbReference type="AlphaFoldDB" id="A0A2P2EED6"/>
<reference evidence="2 3" key="1">
    <citation type="journal article" date="2018" name="Genome Announc.">
        <title>Draft Genome Sequence of "Candidatus Phycosocius bacilliformis," an Alphaproteobacterial Ectosymbiont of the Hydrocarbon-Producing Green Alga Botryococcus braunii.</title>
        <authorList>
            <person name="Tanabe Y."/>
            <person name="Yamaguchi H."/>
            <person name="Watanabe M.M."/>
        </authorList>
    </citation>
    <scope>NUCLEOTIDE SEQUENCE [LARGE SCALE GENOMIC DNA]</scope>
    <source>
        <strain evidence="2 3">BOTRYCO-2</strain>
    </source>
</reference>
<name>A0A2P2EED6_9PROT</name>
<keyword evidence="3" id="KW-1185">Reference proteome</keyword>
<protein>
    <recommendedName>
        <fullName evidence="4">5-bromo-4-chloroindolyl phosphate hydrolysis protein</fullName>
    </recommendedName>
</protein>
<feature type="region of interest" description="Disordered" evidence="1">
    <location>
        <begin position="75"/>
        <end position="109"/>
    </location>
</feature>
<evidence type="ECO:0008006" key="4">
    <source>
        <dbReference type="Google" id="ProtNLM"/>
    </source>
</evidence>
<dbReference type="RefSeq" id="WP_133245858.1">
    <property type="nucleotide sequence ID" value="NZ_BFBR01000014.1"/>
</dbReference>
<dbReference type="EMBL" id="BFBR01000014">
    <property type="protein sequence ID" value="GBF59416.1"/>
    <property type="molecule type" value="Genomic_DNA"/>
</dbReference>
<feature type="compositionally biased region" description="Basic and acidic residues" evidence="1">
    <location>
        <begin position="84"/>
        <end position="93"/>
    </location>
</feature>
<accession>A0A2P2EED6</accession>
<evidence type="ECO:0000313" key="3">
    <source>
        <dbReference type="Proteomes" id="UP000245086"/>
    </source>
</evidence>
<dbReference type="OrthoDB" id="7193362at2"/>
<proteinExistence type="predicted"/>
<organism evidence="2 3">
    <name type="scientific">Candidatus Phycosocius bacilliformis</name>
    <dbReference type="NCBI Taxonomy" id="1445552"/>
    <lineage>
        <taxon>Bacteria</taxon>
        <taxon>Pseudomonadati</taxon>
        <taxon>Pseudomonadota</taxon>
        <taxon>Alphaproteobacteria</taxon>
        <taxon>Caulobacterales</taxon>
        <taxon>Caulobacterales incertae sedis</taxon>
        <taxon>Candidatus Phycosocius</taxon>
    </lineage>
</organism>
<gene>
    <name evidence="2" type="ORF">PbB2_03116</name>
</gene>
<sequence>MRDDLVVRLRSPGAWGSLIFWFIIWAICNFNPWVGIGLFFAAGGSLGLFGGGKRGERGELDDFFDSLDDDWDDEDDGYGRRRHQGGESEESARARNNGELPAPVETSPASARLHESVIGDAKPALVRVEAAASVAEGELGARLRNMVARVKEVELGLRADPSKFGDVQRLFTYYLPATADLLVARGAVAGNGDAARLAEIDAMIGKLDLAYTDFASRLRGHDARSLEIDLRLLDQSLDDEFAHKTKG</sequence>
<comment type="caution">
    <text evidence="2">The sequence shown here is derived from an EMBL/GenBank/DDBJ whole genome shotgun (WGS) entry which is preliminary data.</text>
</comment>
<evidence type="ECO:0000313" key="2">
    <source>
        <dbReference type="EMBL" id="GBF59416.1"/>
    </source>
</evidence>
<dbReference type="Proteomes" id="UP000245086">
    <property type="component" value="Unassembled WGS sequence"/>
</dbReference>
<evidence type="ECO:0000256" key="1">
    <source>
        <dbReference type="SAM" id="MobiDB-lite"/>
    </source>
</evidence>